<evidence type="ECO:0000313" key="5">
    <source>
        <dbReference type="EMBL" id="HEB95462.1"/>
    </source>
</evidence>
<dbReference type="InterPro" id="IPR006283">
    <property type="entry name" value="ThiL-like"/>
</dbReference>
<feature type="binding site" evidence="2">
    <location>
        <position position="28"/>
    </location>
    <ligand>
        <name>Mg(2+)</name>
        <dbReference type="ChEBI" id="CHEBI:18420"/>
        <label>4</label>
    </ligand>
</feature>
<keyword evidence="2 5" id="KW-0808">Transferase</keyword>
<organism evidence="5">
    <name type="scientific">Sedimenticola thiotaurini</name>
    <dbReference type="NCBI Taxonomy" id="1543721"/>
    <lineage>
        <taxon>Bacteria</taxon>
        <taxon>Pseudomonadati</taxon>
        <taxon>Pseudomonadota</taxon>
        <taxon>Gammaproteobacteria</taxon>
        <taxon>Chromatiales</taxon>
        <taxon>Sedimenticolaceae</taxon>
        <taxon>Sedimenticola</taxon>
    </lineage>
</organism>
<dbReference type="GO" id="GO:0009030">
    <property type="term" value="F:thiamine-phosphate kinase activity"/>
    <property type="evidence" value="ECO:0007669"/>
    <property type="project" value="UniProtKB-UniRule"/>
</dbReference>
<dbReference type="PANTHER" id="PTHR30270:SF0">
    <property type="entry name" value="THIAMINE-MONOPHOSPHATE KINASE"/>
    <property type="match status" value="1"/>
</dbReference>
<feature type="binding site" evidence="2">
    <location>
        <position position="43"/>
    </location>
    <ligand>
        <name>Mg(2+)</name>
        <dbReference type="ChEBI" id="CHEBI:18420"/>
        <label>4</label>
    </ligand>
</feature>
<comment type="caution">
    <text evidence="5">The sequence shown here is derived from an EMBL/GenBank/DDBJ whole genome shotgun (WGS) entry which is preliminary data.</text>
</comment>
<dbReference type="Gene3D" id="3.30.1330.10">
    <property type="entry name" value="PurM-like, N-terminal domain"/>
    <property type="match status" value="1"/>
</dbReference>
<dbReference type="SUPFAM" id="SSF55326">
    <property type="entry name" value="PurM N-terminal domain-like"/>
    <property type="match status" value="1"/>
</dbReference>
<keyword evidence="2 5" id="KW-0418">Kinase</keyword>
<evidence type="ECO:0000259" key="3">
    <source>
        <dbReference type="Pfam" id="PF00586"/>
    </source>
</evidence>
<feature type="binding site" evidence="2">
    <location>
        <position position="28"/>
    </location>
    <ligand>
        <name>Mg(2+)</name>
        <dbReference type="ChEBI" id="CHEBI:18420"/>
        <label>3</label>
    </ligand>
</feature>
<accession>A0A831RKC4</accession>
<dbReference type="AlphaFoldDB" id="A0A831RKC4"/>
<dbReference type="Gene3D" id="3.90.650.10">
    <property type="entry name" value="PurM-like C-terminal domain"/>
    <property type="match status" value="1"/>
</dbReference>
<keyword evidence="2" id="KW-0067">ATP-binding</keyword>
<feature type="binding site" evidence="2">
    <location>
        <position position="45"/>
    </location>
    <ligand>
        <name>Mg(2+)</name>
        <dbReference type="ChEBI" id="CHEBI:18420"/>
        <label>2</label>
    </ligand>
</feature>
<evidence type="ECO:0000259" key="4">
    <source>
        <dbReference type="Pfam" id="PF02769"/>
    </source>
</evidence>
<evidence type="ECO:0000256" key="2">
    <source>
        <dbReference type="HAMAP-Rule" id="MF_02128"/>
    </source>
</evidence>
<feature type="domain" description="PurM-like C-terminal" evidence="4">
    <location>
        <begin position="148"/>
        <end position="295"/>
    </location>
</feature>
<comment type="catalytic activity">
    <reaction evidence="2">
        <text>thiamine phosphate + ATP = thiamine diphosphate + ADP</text>
        <dbReference type="Rhea" id="RHEA:15913"/>
        <dbReference type="ChEBI" id="CHEBI:30616"/>
        <dbReference type="ChEBI" id="CHEBI:37575"/>
        <dbReference type="ChEBI" id="CHEBI:58937"/>
        <dbReference type="ChEBI" id="CHEBI:456216"/>
        <dbReference type="EC" id="2.7.4.16"/>
    </reaction>
</comment>
<reference evidence="5" key="1">
    <citation type="journal article" date="2020" name="mSystems">
        <title>Genome- and Community-Level Interaction Insights into Carbon Utilization and Element Cycling Functions of Hydrothermarchaeota in Hydrothermal Sediment.</title>
        <authorList>
            <person name="Zhou Z."/>
            <person name="Liu Y."/>
            <person name="Xu W."/>
            <person name="Pan J."/>
            <person name="Luo Z.H."/>
            <person name="Li M."/>
        </authorList>
    </citation>
    <scope>NUCLEOTIDE SEQUENCE [LARGE SCALE GENOMIC DNA]</scope>
    <source>
        <strain evidence="5">HyVt-443</strain>
    </source>
</reference>
<dbReference type="CDD" id="cd02194">
    <property type="entry name" value="ThiL"/>
    <property type="match status" value="1"/>
</dbReference>
<feature type="binding site" evidence="2">
    <location>
        <position position="311"/>
    </location>
    <ligand>
        <name>substrate</name>
    </ligand>
</feature>
<dbReference type="EMBL" id="DRKP01000044">
    <property type="protein sequence ID" value="HEB95462.1"/>
    <property type="molecule type" value="Genomic_DNA"/>
</dbReference>
<feature type="binding site" evidence="2">
    <location>
        <position position="206"/>
    </location>
    <ligand>
        <name>ATP</name>
        <dbReference type="ChEBI" id="CHEBI:30616"/>
    </ligand>
</feature>
<dbReference type="InterPro" id="IPR036676">
    <property type="entry name" value="PurM-like_C_sf"/>
</dbReference>
<dbReference type="GO" id="GO:0000287">
    <property type="term" value="F:magnesium ion binding"/>
    <property type="evidence" value="ECO:0007669"/>
    <property type="project" value="UniProtKB-UniRule"/>
</dbReference>
<feature type="binding site" evidence="2">
    <location>
        <position position="44"/>
    </location>
    <ligand>
        <name>Mg(2+)</name>
        <dbReference type="ChEBI" id="CHEBI:18420"/>
        <label>1</label>
    </ligand>
</feature>
<feature type="binding site" evidence="2">
    <location>
        <position position="144"/>
    </location>
    <ligand>
        <name>ATP</name>
        <dbReference type="ChEBI" id="CHEBI:30616"/>
    </ligand>
</feature>
<dbReference type="GO" id="GO:0009229">
    <property type="term" value="P:thiamine diphosphate biosynthetic process"/>
    <property type="evidence" value="ECO:0007669"/>
    <property type="project" value="UniProtKB-UniRule"/>
</dbReference>
<feature type="binding site" evidence="2">
    <location>
        <position position="45"/>
    </location>
    <ligand>
        <name>Mg(2+)</name>
        <dbReference type="ChEBI" id="CHEBI:18420"/>
        <label>1</label>
    </ligand>
</feature>
<dbReference type="Pfam" id="PF00586">
    <property type="entry name" value="AIRS"/>
    <property type="match status" value="1"/>
</dbReference>
<comment type="similarity">
    <text evidence="2">Belongs to the thiamine-monophosphate kinase family.</text>
</comment>
<dbReference type="InterPro" id="IPR010918">
    <property type="entry name" value="PurM-like_C_dom"/>
</dbReference>
<comment type="caution">
    <text evidence="2">Lacks conserved residue(s) required for the propagation of feature annotation.</text>
</comment>
<dbReference type="GO" id="GO:0009228">
    <property type="term" value="P:thiamine biosynthetic process"/>
    <property type="evidence" value="ECO:0007669"/>
    <property type="project" value="UniProtKB-KW"/>
</dbReference>
<feature type="binding site" evidence="2">
    <location>
        <position position="204"/>
    </location>
    <ligand>
        <name>Mg(2+)</name>
        <dbReference type="ChEBI" id="CHEBI:18420"/>
        <label>3</label>
    </ligand>
</feature>
<dbReference type="Proteomes" id="UP000886251">
    <property type="component" value="Unassembled WGS sequence"/>
</dbReference>
<feature type="binding site" evidence="2">
    <location>
        <position position="73"/>
    </location>
    <ligand>
        <name>Mg(2+)</name>
        <dbReference type="ChEBI" id="CHEBI:18420"/>
        <label>4</label>
    </ligand>
</feature>
<dbReference type="GO" id="GO:0005524">
    <property type="term" value="F:ATP binding"/>
    <property type="evidence" value="ECO:0007669"/>
    <property type="project" value="UniProtKB-UniRule"/>
</dbReference>
<gene>
    <name evidence="2 5" type="primary">thiL</name>
    <name evidence="5" type="ORF">ENI96_03385</name>
</gene>
<comment type="miscellaneous">
    <text evidence="2">Reaction mechanism of ThiL seems to utilize a direct, inline transfer of the gamma-phosphate of ATP to TMP rather than a phosphorylated enzyme intermediate.</text>
</comment>
<dbReference type="SUPFAM" id="SSF56042">
    <property type="entry name" value="PurM C-terminal domain-like"/>
    <property type="match status" value="1"/>
</dbReference>
<keyword evidence="2" id="KW-0460">Magnesium</keyword>
<feature type="domain" description="PurM-like N-terminal" evidence="3">
    <location>
        <begin position="26"/>
        <end position="136"/>
    </location>
</feature>
<sequence length="317" mass="32742">MSEFDLIQRFFSAAGHPRDDVVVGIGDDCALLQVPADEQLVVTTDTLVEGIHFLPGCDPGSVGHKALAVNLSDLAAMAARPAWVTLALTLPAADESWLTAFSAGFSSLARCHDVALVGGDTTRGPLSVTVQALGLVPSGGALRRNGARPGDLIAVTGTLGDAGLALRRRSEGVAAGEPGHRLDRPQPRVAAGLALRGLASAAIDISDGLLADLGHICSASAVAAVIELESLPLSPAVREAVKGGDDWTLPLSSGDDYELCVTLPPENWDQAQARVAQTGVRLVQIGRIGEGSGIRCRAGDGRVTAVTANGYQHFRRS</sequence>
<comment type="pathway">
    <text evidence="2">Cofactor biosynthesis; thiamine diphosphate biosynthesis; thiamine diphosphate from thiamine phosphate: step 1/1.</text>
</comment>
<evidence type="ECO:0000256" key="1">
    <source>
        <dbReference type="ARBA" id="ARBA00022977"/>
    </source>
</evidence>
<feature type="binding site" evidence="2">
    <location>
        <position position="52"/>
    </location>
    <ligand>
        <name>substrate</name>
    </ligand>
</feature>
<feature type="binding site" evidence="2">
    <location>
        <position position="207"/>
    </location>
    <ligand>
        <name>Mg(2+)</name>
        <dbReference type="ChEBI" id="CHEBI:18420"/>
        <label>5</label>
    </ligand>
</feature>
<feature type="binding site" evidence="2">
    <location>
        <begin position="119"/>
        <end position="120"/>
    </location>
    <ligand>
        <name>ATP</name>
        <dbReference type="ChEBI" id="CHEBI:30616"/>
    </ligand>
</feature>
<name>A0A831RKC4_9GAMM</name>
<feature type="binding site" evidence="2">
    <location>
        <position position="73"/>
    </location>
    <ligand>
        <name>Mg(2+)</name>
        <dbReference type="ChEBI" id="CHEBI:18420"/>
        <label>2</label>
    </ligand>
</feature>
<dbReference type="EC" id="2.7.4.16" evidence="2"/>
<dbReference type="InterPro" id="IPR016188">
    <property type="entry name" value="PurM-like_N"/>
</dbReference>
<keyword evidence="2" id="KW-0479">Metal-binding</keyword>
<protein>
    <recommendedName>
        <fullName evidence="2">Thiamine-monophosphate kinase</fullName>
        <shortName evidence="2">TMP kinase</shortName>
        <shortName evidence="2">Thiamine-phosphate kinase</shortName>
        <ecNumber evidence="2">2.7.4.16</ecNumber>
    </recommendedName>
</protein>
<dbReference type="InterPro" id="IPR036921">
    <property type="entry name" value="PurM-like_N_sf"/>
</dbReference>
<feature type="binding site" evidence="2">
    <location>
        <position position="120"/>
    </location>
    <ligand>
        <name>Mg(2+)</name>
        <dbReference type="ChEBI" id="CHEBI:18420"/>
        <label>1</label>
    </ligand>
</feature>
<proteinExistence type="inferred from homology"/>
<dbReference type="PANTHER" id="PTHR30270">
    <property type="entry name" value="THIAMINE-MONOPHOSPHATE KINASE"/>
    <property type="match status" value="1"/>
</dbReference>
<keyword evidence="1 2" id="KW-0784">Thiamine biosynthesis</keyword>
<dbReference type="NCBIfam" id="TIGR01379">
    <property type="entry name" value="thiL"/>
    <property type="match status" value="1"/>
</dbReference>
<dbReference type="Pfam" id="PF02769">
    <property type="entry name" value="AIRS_C"/>
    <property type="match status" value="1"/>
</dbReference>
<keyword evidence="2" id="KW-0547">Nucleotide-binding</keyword>
<dbReference type="UniPathway" id="UPA00060">
    <property type="reaction ID" value="UER00142"/>
</dbReference>
<feature type="binding site" evidence="2">
    <location>
        <position position="73"/>
    </location>
    <ligand>
        <name>Mg(2+)</name>
        <dbReference type="ChEBI" id="CHEBI:18420"/>
        <label>3</label>
    </ligand>
</feature>
<dbReference type="PIRSF" id="PIRSF005303">
    <property type="entry name" value="Thiam_monoph_kin"/>
    <property type="match status" value="1"/>
</dbReference>
<comment type="function">
    <text evidence="2">Catalyzes the ATP-dependent phosphorylation of thiamine-monophosphate (TMP) to form thiamine-pyrophosphate (TPP), the active form of vitamin B1.</text>
</comment>
<dbReference type="HAMAP" id="MF_02128">
    <property type="entry name" value="TMP_kinase"/>
    <property type="match status" value="1"/>
</dbReference>
<feature type="binding site" evidence="2">
    <location>
        <position position="255"/>
    </location>
    <ligand>
        <name>substrate</name>
    </ligand>
</feature>